<evidence type="ECO:0000259" key="4">
    <source>
        <dbReference type="PROSITE" id="PS50949"/>
    </source>
</evidence>
<protein>
    <submittedName>
        <fullName evidence="5">DNA-binding LacI/PurR family transcriptional regulator</fullName>
    </submittedName>
</protein>
<evidence type="ECO:0000256" key="3">
    <source>
        <dbReference type="ARBA" id="ARBA00023163"/>
    </source>
</evidence>
<dbReference type="InterPro" id="IPR036390">
    <property type="entry name" value="WH_DNA-bd_sf"/>
</dbReference>
<dbReference type="InterPro" id="IPR025997">
    <property type="entry name" value="SBP_2_dom"/>
</dbReference>
<proteinExistence type="predicted"/>
<gene>
    <name evidence="5" type="ORF">EV213_102192</name>
</gene>
<dbReference type="SUPFAM" id="SSF46785">
    <property type="entry name" value="Winged helix' DNA-binding domain"/>
    <property type="match status" value="1"/>
</dbReference>
<dbReference type="Gene3D" id="1.10.10.10">
    <property type="entry name" value="Winged helix-like DNA-binding domain superfamily/Winged helix DNA-binding domain"/>
    <property type="match status" value="1"/>
</dbReference>
<evidence type="ECO:0000313" key="6">
    <source>
        <dbReference type="Proteomes" id="UP000295632"/>
    </source>
</evidence>
<dbReference type="RefSeq" id="WP_133579047.1">
    <property type="nucleotide sequence ID" value="NZ_SNYJ01000002.1"/>
</dbReference>
<evidence type="ECO:0000256" key="2">
    <source>
        <dbReference type="ARBA" id="ARBA00023125"/>
    </source>
</evidence>
<evidence type="ECO:0000256" key="1">
    <source>
        <dbReference type="ARBA" id="ARBA00023015"/>
    </source>
</evidence>
<dbReference type="PRINTS" id="PR00035">
    <property type="entry name" value="HTHGNTR"/>
</dbReference>
<dbReference type="InterPro" id="IPR028082">
    <property type="entry name" value="Peripla_BP_I"/>
</dbReference>
<dbReference type="PANTHER" id="PTHR30146">
    <property type="entry name" value="LACI-RELATED TRANSCRIPTIONAL REPRESSOR"/>
    <property type="match status" value="1"/>
</dbReference>
<reference evidence="5 6" key="1">
    <citation type="submission" date="2019-03" db="EMBL/GenBank/DDBJ databases">
        <title>Genomic Encyclopedia of Type Strains, Phase IV (KMG-IV): sequencing the most valuable type-strain genomes for metagenomic binning, comparative biology and taxonomic classification.</title>
        <authorList>
            <person name="Goeker M."/>
        </authorList>
    </citation>
    <scope>NUCLEOTIDE SEQUENCE [LARGE SCALE GENOMIC DNA]</scope>
    <source>
        <strain evidence="5 6">DSM 28697</strain>
    </source>
</reference>
<accession>A0A4R6U759</accession>
<dbReference type="PANTHER" id="PTHR30146:SF109">
    <property type="entry name" value="HTH-TYPE TRANSCRIPTIONAL REGULATOR GALS"/>
    <property type="match status" value="1"/>
</dbReference>
<dbReference type="Pfam" id="PF13407">
    <property type="entry name" value="Peripla_BP_4"/>
    <property type="match status" value="1"/>
</dbReference>
<feature type="domain" description="HTH gntR-type" evidence="4">
    <location>
        <begin position="4"/>
        <end position="72"/>
    </location>
</feature>
<dbReference type="SMART" id="SM00345">
    <property type="entry name" value="HTH_GNTR"/>
    <property type="match status" value="1"/>
</dbReference>
<dbReference type="CDD" id="cd07377">
    <property type="entry name" value="WHTH_GntR"/>
    <property type="match status" value="1"/>
</dbReference>
<dbReference type="InterPro" id="IPR036388">
    <property type="entry name" value="WH-like_DNA-bd_sf"/>
</dbReference>
<dbReference type="Gene3D" id="3.40.50.2300">
    <property type="match status" value="2"/>
</dbReference>
<sequence>MIKEPLYLQIYNDILTKIKEGHYQKGDRVPSEIELAEEFNVSRITSKRALDLLAQHQVVHRKRGKGSYVLHDDHQLHGLYEPQDTRPARRRKIGLVVPGIGATYGLETMRQVEKEVRKRGDLLLLLMNDNDVVEEANAIRKAVEEQVDGLLITPVNGQHYNEQILRLSLENFPIVFIDRHLPGLPIPGVYTDNFEAAKLAVNYFLDKKIERVAYLTPVTDGTASLEMRLKGFKAAVQQRQLSSTQTPVVEGSFYKNPQLLFSALDGLEVDAYVSSENAVDELLTQWMRANQVKLPHLCFDYTEKSVRSGRPAVSYIQQDEVAMARKSSELLYQLIEGEVLGEFQYLSPFKLILGESTGMID</sequence>
<dbReference type="InterPro" id="IPR000524">
    <property type="entry name" value="Tscrpt_reg_HTH_GntR"/>
</dbReference>
<dbReference type="PROSITE" id="PS50949">
    <property type="entry name" value="HTH_GNTR"/>
    <property type="match status" value="1"/>
</dbReference>
<dbReference type="SUPFAM" id="SSF53822">
    <property type="entry name" value="Periplasmic binding protein-like I"/>
    <property type="match status" value="1"/>
</dbReference>
<name>A0A4R6U759_9BACI</name>
<keyword evidence="1" id="KW-0805">Transcription regulation</keyword>
<dbReference type="GO" id="GO:0000976">
    <property type="term" value="F:transcription cis-regulatory region binding"/>
    <property type="evidence" value="ECO:0007669"/>
    <property type="project" value="TreeGrafter"/>
</dbReference>
<dbReference type="OrthoDB" id="9799482at2"/>
<dbReference type="Proteomes" id="UP000295632">
    <property type="component" value="Unassembled WGS sequence"/>
</dbReference>
<organism evidence="5 6">
    <name type="scientific">Aureibacillus halotolerans</name>
    <dbReference type="NCBI Taxonomy" id="1508390"/>
    <lineage>
        <taxon>Bacteria</taxon>
        <taxon>Bacillati</taxon>
        <taxon>Bacillota</taxon>
        <taxon>Bacilli</taxon>
        <taxon>Bacillales</taxon>
        <taxon>Bacillaceae</taxon>
        <taxon>Aureibacillus</taxon>
    </lineage>
</organism>
<dbReference type="Pfam" id="PF00392">
    <property type="entry name" value="GntR"/>
    <property type="match status" value="1"/>
</dbReference>
<dbReference type="GO" id="GO:0003700">
    <property type="term" value="F:DNA-binding transcription factor activity"/>
    <property type="evidence" value="ECO:0007669"/>
    <property type="project" value="InterPro"/>
</dbReference>
<dbReference type="AlphaFoldDB" id="A0A4R6U759"/>
<keyword evidence="2 5" id="KW-0238">DNA-binding</keyword>
<keyword evidence="3" id="KW-0804">Transcription</keyword>
<comment type="caution">
    <text evidence="5">The sequence shown here is derived from an EMBL/GenBank/DDBJ whole genome shotgun (WGS) entry which is preliminary data.</text>
</comment>
<dbReference type="EMBL" id="SNYJ01000002">
    <property type="protein sequence ID" value="TDQ42161.1"/>
    <property type="molecule type" value="Genomic_DNA"/>
</dbReference>
<keyword evidence="6" id="KW-1185">Reference proteome</keyword>
<evidence type="ECO:0000313" key="5">
    <source>
        <dbReference type="EMBL" id="TDQ42161.1"/>
    </source>
</evidence>